<evidence type="ECO:0000256" key="5">
    <source>
        <dbReference type="ARBA" id="ARBA00023136"/>
    </source>
</evidence>
<dbReference type="Pfam" id="PF01490">
    <property type="entry name" value="Aa_trans"/>
    <property type="match status" value="1"/>
</dbReference>
<comment type="caution">
    <text evidence="8">The sequence shown here is derived from an EMBL/GenBank/DDBJ whole genome shotgun (WGS) entry which is preliminary data.</text>
</comment>
<accession>A0AAW2V1D0</accession>
<evidence type="ECO:0000256" key="3">
    <source>
        <dbReference type="ARBA" id="ARBA00022970"/>
    </source>
</evidence>
<protein>
    <submittedName>
        <fullName evidence="8">Lysine histidine transporter-like 8</fullName>
    </submittedName>
</protein>
<evidence type="ECO:0000259" key="7">
    <source>
        <dbReference type="Pfam" id="PF01490"/>
    </source>
</evidence>
<feature type="domain" description="Amino acid transporter transmembrane" evidence="7">
    <location>
        <begin position="83"/>
        <end position="140"/>
    </location>
</feature>
<evidence type="ECO:0000256" key="1">
    <source>
        <dbReference type="ARBA" id="ARBA00004370"/>
    </source>
</evidence>
<evidence type="ECO:0000256" key="6">
    <source>
        <dbReference type="SAM" id="Phobius"/>
    </source>
</evidence>
<keyword evidence="5 6" id="KW-0472">Membrane</keyword>
<proteinExistence type="predicted"/>
<dbReference type="InterPro" id="IPR013057">
    <property type="entry name" value="AA_transpt_TM"/>
</dbReference>
<dbReference type="GO" id="GO:0006865">
    <property type="term" value="P:amino acid transport"/>
    <property type="evidence" value="ECO:0007669"/>
    <property type="project" value="UniProtKB-KW"/>
</dbReference>
<sequence length="157" mass="17416">MPEMLNVRVDSTVGSSKVTPIFDQVLTESGREEVDENIFNNVSSETVAVEVLENSTIIGIPEDEFSVEKNPQDAWLPITESRKGNTSTAAVHLLSSGIGTQAILLPVAFVSLGWFWGILLLSLVFSWQLYTIWLLVNLHEPSPKMEFVTADFFTSQL</sequence>
<comment type="subcellular location">
    <subcellularLocation>
        <location evidence="1">Membrane</location>
    </subcellularLocation>
</comment>
<organism evidence="8">
    <name type="scientific">Sesamum latifolium</name>
    <dbReference type="NCBI Taxonomy" id="2727402"/>
    <lineage>
        <taxon>Eukaryota</taxon>
        <taxon>Viridiplantae</taxon>
        <taxon>Streptophyta</taxon>
        <taxon>Embryophyta</taxon>
        <taxon>Tracheophyta</taxon>
        <taxon>Spermatophyta</taxon>
        <taxon>Magnoliopsida</taxon>
        <taxon>eudicotyledons</taxon>
        <taxon>Gunneridae</taxon>
        <taxon>Pentapetalae</taxon>
        <taxon>asterids</taxon>
        <taxon>lamiids</taxon>
        <taxon>Lamiales</taxon>
        <taxon>Pedaliaceae</taxon>
        <taxon>Sesamum</taxon>
    </lineage>
</organism>
<feature type="transmembrane region" description="Helical" evidence="6">
    <location>
        <begin position="114"/>
        <end position="136"/>
    </location>
</feature>
<evidence type="ECO:0000256" key="4">
    <source>
        <dbReference type="ARBA" id="ARBA00022989"/>
    </source>
</evidence>
<gene>
    <name evidence="8" type="ORF">Slati_3319100</name>
</gene>
<reference evidence="8" key="2">
    <citation type="journal article" date="2024" name="Plant">
        <title>Genomic evolution and insights into agronomic trait innovations of Sesamum species.</title>
        <authorList>
            <person name="Miao H."/>
            <person name="Wang L."/>
            <person name="Qu L."/>
            <person name="Liu H."/>
            <person name="Sun Y."/>
            <person name="Le M."/>
            <person name="Wang Q."/>
            <person name="Wei S."/>
            <person name="Zheng Y."/>
            <person name="Lin W."/>
            <person name="Duan Y."/>
            <person name="Cao H."/>
            <person name="Xiong S."/>
            <person name="Wang X."/>
            <person name="Wei L."/>
            <person name="Li C."/>
            <person name="Ma Q."/>
            <person name="Ju M."/>
            <person name="Zhao R."/>
            <person name="Li G."/>
            <person name="Mu C."/>
            <person name="Tian Q."/>
            <person name="Mei H."/>
            <person name="Zhang T."/>
            <person name="Gao T."/>
            <person name="Zhang H."/>
        </authorList>
    </citation>
    <scope>NUCLEOTIDE SEQUENCE</scope>
    <source>
        <strain evidence="8">KEN1</strain>
    </source>
</reference>
<keyword evidence="3" id="KW-0813">Transport</keyword>
<dbReference type="AlphaFoldDB" id="A0AAW2V1D0"/>
<evidence type="ECO:0000256" key="2">
    <source>
        <dbReference type="ARBA" id="ARBA00022692"/>
    </source>
</evidence>
<evidence type="ECO:0000313" key="8">
    <source>
        <dbReference type="EMBL" id="KAL0422962.1"/>
    </source>
</evidence>
<keyword evidence="2 6" id="KW-0812">Transmembrane</keyword>
<keyword evidence="3" id="KW-0029">Amino-acid transport</keyword>
<dbReference type="EMBL" id="JACGWN010000011">
    <property type="protein sequence ID" value="KAL0422962.1"/>
    <property type="molecule type" value="Genomic_DNA"/>
</dbReference>
<feature type="transmembrane region" description="Helical" evidence="6">
    <location>
        <begin position="89"/>
        <end position="108"/>
    </location>
</feature>
<reference evidence="8" key="1">
    <citation type="submission" date="2020-06" db="EMBL/GenBank/DDBJ databases">
        <authorList>
            <person name="Li T."/>
            <person name="Hu X."/>
            <person name="Zhang T."/>
            <person name="Song X."/>
            <person name="Zhang H."/>
            <person name="Dai N."/>
            <person name="Sheng W."/>
            <person name="Hou X."/>
            <person name="Wei L."/>
        </authorList>
    </citation>
    <scope>NUCLEOTIDE SEQUENCE</scope>
    <source>
        <strain evidence="8">KEN1</strain>
        <tissue evidence="8">Leaf</tissue>
    </source>
</reference>
<dbReference type="GO" id="GO:0016020">
    <property type="term" value="C:membrane"/>
    <property type="evidence" value="ECO:0007669"/>
    <property type="project" value="UniProtKB-SubCell"/>
</dbReference>
<name>A0AAW2V1D0_9LAMI</name>
<keyword evidence="4 6" id="KW-1133">Transmembrane helix</keyword>